<organism evidence="5 6">
    <name type="scientific">Andreesenia angusta</name>
    <dbReference type="NCBI Taxonomy" id="39480"/>
    <lineage>
        <taxon>Bacteria</taxon>
        <taxon>Bacillati</taxon>
        <taxon>Bacillota</taxon>
        <taxon>Tissierellia</taxon>
        <taxon>Tissierellales</taxon>
        <taxon>Gottschalkiaceae</taxon>
        <taxon>Andreesenia</taxon>
    </lineage>
</organism>
<evidence type="ECO:0000256" key="1">
    <source>
        <dbReference type="ARBA" id="ARBA00022729"/>
    </source>
</evidence>
<reference evidence="5 6" key="1">
    <citation type="submission" date="2016-09" db="EMBL/GenBank/DDBJ databases">
        <title>Genome sequence of Eubacterium angustum.</title>
        <authorList>
            <person name="Poehlein A."/>
            <person name="Daniel R."/>
        </authorList>
    </citation>
    <scope>NUCLEOTIDE SEQUENCE [LARGE SCALE GENOMIC DNA]</scope>
    <source>
        <strain evidence="5 6">DSM 1989</strain>
    </source>
</reference>
<dbReference type="GO" id="GO:0019867">
    <property type="term" value="C:outer membrane"/>
    <property type="evidence" value="ECO:0007669"/>
    <property type="project" value="InterPro"/>
</dbReference>
<keyword evidence="6" id="KW-1185">Reference proteome</keyword>
<dbReference type="Pfam" id="PF07833">
    <property type="entry name" value="Cu_amine_oxidN1"/>
    <property type="match status" value="1"/>
</dbReference>
<dbReference type="SUPFAM" id="SSF50685">
    <property type="entry name" value="Barwin-like endoglucanases"/>
    <property type="match status" value="1"/>
</dbReference>
<dbReference type="OrthoDB" id="2379109at2"/>
<dbReference type="EMBL" id="MKIE01000001">
    <property type="protein sequence ID" value="OHW63332.1"/>
    <property type="molecule type" value="Genomic_DNA"/>
</dbReference>
<protein>
    <submittedName>
        <fullName evidence="5">Cell wall-binding protein YocH</fullName>
    </submittedName>
</protein>
<dbReference type="Pfam" id="PF06725">
    <property type="entry name" value="3D"/>
    <property type="match status" value="1"/>
</dbReference>
<dbReference type="InterPro" id="IPR036582">
    <property type="entry name" value="Mao_N_sf"/>
</dbReference>
<keyword evidence="1 2" id="KW-0732">Signal</keyword>
<evidence type="ECO:0000259" key="4">
    <source>
        <dbReference type="Pfam" id="PF07833"/>
    </source>
</evidence>
<feature type="domain" description="Copper amine oxidase-like N-terminal" evidence="4">
    <location>
        <begin position="30"/>
        <end position="137"/>
    </location>
</feature>
<dbReference type="AlphaFoldDB" id="A0A1S1V9S4"/>
<dbReference type="SUPFAM" id="SSF55383">
    <property type="entry name" value="Copper amine oxidase, domain N"/>
    <property type="match status" value="1"/>
</dbReference>
<accession>A0A1S1V9S4</accession>
<evidence type="ECO:0000259" key="3">
    <source>
        <dbReference type="Pfam" id="PF06725"/>
    </source>
</evidence>
<dbReference type="PANTHER" id="PTHR39160:SF4">
    <property type="entry name" value="RESUSCITATION-PROMOTING FACTOR RPFB"/>
    <property type="match status" value="1"/>
</dbReference>
<dbReference type="InterPro" id="IPR036908">
    <property type="entry name" value="RlpA-like_sf"/>
</dbReference>
<dbReference type="InterPro" id="IPR051933">
    <property type="entry name" value="Resuscitation_pf_RpfB"/>
</dbReference>
<feature type="chain" id="PRO_5010185718" evidence="2">
    <location>
        <begin position="24"/>
        <end position="256"/>
    </location>
</feature>
<evidence type="ECO:0000256" key="2">
    <source>
        <dbReference type="SAM" id="SignalP"/>
    </source>
</evidence>
<feature type="domain" description="3D" evidence="3">
    <location>
        <begin position="192"/>
        <end position="255"/>
    </location>
</feature>
<dbReference type="GO" id="GO:0004553">
    <property type="term" value="F:hydrolase activity, hydrolyzing O-glycosyl compounds"/>
    <property type="evidence" value="ECO:0007669"/>
    <property type="project" value="InterPro"/>
</dbReference>
<dbReference type="STRING" id="39480.EUAN_01960"/>
<dbReference type="GO" id="GO:0009254">
    <property type="term" value="P:peptidoglycan turnover"/>
    <property type="evidence" value="ECO:0007669"/>
    <property type="project" value="InterPro"/>
</dbReference>
<dbReference type="PANTHER" id="PTHR39160">
    <property type="entry name" value="CELL WALL-BINDING PROTEIN YOCH"/>
    <property type="match status" value="1"/>
</dbReference>
<sequence>MKKLRVIVLTFLSMLALSSFSLASGDISIVVNDAEISTDVAPAVMNGRTLVPARAVFENMGAEVGWNSQTKSVTVKLNQAEVKLTLGSRVAKVNGTNICLDQPAMAVNGRTLVPVRFISESLGAKVGWNGDTSTVTIETNENLGLGKPKSSSGAAVLGQEVVMRATAYGDSAAENGGWAGLTSLGTKLRPGVVAVDRNVIPLGTKLYIEYADGTPYGFVVAEDTGGAIKGNKIDIFMDSSLVRSFGVKSMKVYVVK</sequence>
<dbReference type="Proteomes" id="UP000180254">
    <property type="component" value="Unassembled WGS sequence"/>
</dbReference>
<dbReference type="CDD" id="cd14667">
    <property type="entry name" value="3D_containing_proteins"/>
    <property type="match status" value="1"/>
</dbReference>
<dbReference type="Gene3D" id="3.30.457.10">
    <property type="entry name" value="Copper amine oxidase-like, N-terminal domain"/>
    <property type="match status" value="2"/>
</dbReference>
<dbReference type="RefSeq" id="WP_071060731.1">
    <property type="nucleotide sequence ID" value="NZ_MKIE01000001.1"/>
</dbReference>
<comment type="caution">
    <text evidence="5">The sequence shown here is derived from an EMBL/GenBank/DDBJ whole genome shotgun (WGS) entry which is preliminary data.</text>
</comment>
<evidence type="ECO:0000313" key="6">
    <source>
        <dbReference type="Proteomes" id="UP000180254"/>
    </source>
</evidence>
<dbReference type="Gene3D" id="2.40.40.10">
    <property type="entry name" value="RlpA-like domain"/>
    <property type="match status" value="1"/>
</dbReference>
<dbReference type="InterPro" id="IPR010611">
    <property type="entry name" value="3D_dom"/>
</dbReference>
<evidence type="ECO:0000313" key="5">
    <source>
        <dbReference type="EMBL" id="OHW63332.1"/>
    </source>
</evidence>
<feature type="signal peptide" evidence="2">
    <location>
        <begin position="1"/>
        <end position="23"/>
    </location>
</feature>
<proteinExistence type="predicted"/>
<name>A0A1S1V9S4_9FIRM</name>
<dbReference type="InterPro" id="IPR059180">
    <property type="entry name" value="3D_YorM"/>
</dbReference>
<gene>
    <name evidence="5" type="primary">yocH_1</name>
    <name evidence="5" type="ORF">EUAN_01960</name>
</gene>
<dbReference type="InterPro" id="IPR012854">
    <property type="entry name" value="Cu_amine_oxidase-like_N"/>
</dbReference>